<feature type="domain" description="Phage tail tape measure protein" evidence="3">
    <location>
        <begin position="102"/>
        <end position="301"/>
    </location>
</feature>
<organism evidence="4 5">
    <name type="scientific">Deferribacter autotrophicus</name>
    <dbReference type="NCBI Taxonomy" id="500465"/>
    <lineage>
        <taxon>Bacteria</taxon>
        <taxon>Pseudomonadati</taxon>
        <taxon>Deferribacterota</taxon>
        <taxon>Deferribacteres</taxon>
        <taxon>Deferribacterales</taxon>
        <taxon>Deferribacteraceae</taxon>
        <taxon>Deferribacter</taxon>
    </lineage>
</organism>
<feature type="transmembrane region" description="Helical" evidence="2">
    <location>
        <begin position="395"/>
        <end position="419"/>
    </location>
</feature>
<proteinExistence type="predicted"/>
<evidence type="ECO:0000256" key="1">
    <source>
        <dbReference type="ARBA" id="ARBA00022612"/>
    </source>
</evidence>
<sequence>MKQYVLGIKIGAAFDSTFKPTLNRAKESLRSLNKLTDLKLRLDSKIKDARKKFSESVSSWRSVAGTALTVSMPVKIGADFEFQMTRVGALLNVTGDKFEALEKKAMQLGSTTMYSSSQVGQAMEYLAMAGFSTNQILQTVGPTLNLATVGNIELGRAADISSDILSGFGLKAKDLTRVVDVMSKTISTSNSSVESLGEAMKYVAPVAKSLGVSIEETSAMLGLLHNVGIKGSMAGTTLRAMMSRLSAPTGAAAKALQRLGVQTTDAYGKMRPMQEILKDIGERLELLPEAKRMEFVKAIFGEEPAAGAIELIVQAKTGGLGKYIDEVENASGSASKMVGRMNDTVVARFKAVASALEGMFLTIYKPIEPLVKFGLDVLVGGIRALTSVLKVVSPVLSPIVFTLGMFYVASKLAAIGMALMRLQALLGAKSLLTFGIRIPFLSSGMMMLGKSSLFAGISFGKLFGILRAGAATLLANPIFLVGAAVATGAYLAIKNWSKVKEFFKSIGQTMKNVFVSLGGAIKKVFKIFLMATPIGAAYFAIKNWKKVKEFFKGFGVSVKNIFASIGNAIKNVFKSVVNVVLTPFKLIGKAFNLVKKPFGWIKGLFGGEEQEAAADRVSKSLSTREKDGTLKIIEKNNAIKQTEKVLQKEKDKTFIGKIIEKFFHTEKKTEKESVKTVLEHKAIKETDRVLRKDSFVATKSEKKDTTKELKEFKENKIRDTGITINSINININSDRPVEVIKKEAPQIKTEVKRIIFEVFDDLKRKQALAYNK</sequence>
<dbReference type="PANTHER" id="PTHR37813">
    <property type="entry name" value="FELS-2 PROPHAGE PROTEIN"/>
    <property type="match status" value="1"/>
</dbReference>
<keyword evidence="5" id="KW-1185">Reference proteome</keyword>
<name>A0A5A8F2U5_9BACT</name>
<keyword evidence="2" id="KW-1133">Transmembrane helix</keyword>
<protein>
    <submittedName>
        <fullName evidence="4">Phage tail tape measure protein</fullName>
    </submittedName>
</protein>
<evidence type="ECO:0000256" key="2">
    <source>
        <dbReference type="SAM" id="Phobius"/>
    </source>
</evidence>
<keyword evidence="1" id="KW-1188">Viral release from host cell</keyword>
<gene>
    <name evidence="4" type="ORF">FHQ18_11665</name>
</gene>
<accession>A0A5A8F2U5</accession>
<dbReference type="InterPro" id="IPR010090">
    <property type="entry name" value="Phage_tape_meas"/>
</dbReference>
<dbReference type="Pfam" id="PF10145">
    <property type="entry name" value="PhageMin_Tail"/>
    <property type="match status" value="1"/>
</dbReference>
<reference evidence="4 5" key="1">
    <citation type="submission" date="2019-06" db="EMBL/GenBank/DDBJ databases">
        <title>Genomic insights into carbon and energy metabolism of Deferribacter autotrophicus revealed new metabolic traits in the phylum Deferribacteres.</title>
        <authorList>
            <person name="Slobodkin A.I."/>
            <person name="Slobodkina G.B."/>
            <person name="Allioux M."/>
            <person name="Alain K."/>
            <person name="Jebbar M."/>
            <person name="Shadrin V."/>
            <person name="Kublanov I.V."/>
            <person name="Toshchakov S.V."/>
            <person name="Bonch-Osmolovskaya E.A."/>
        </authorList>
    </citation>
    <scope>NUCLEOTIDE SEQUENCE [LARGE SCALE GENOMIC DNA]</scope>
    <source>
        <strain evidence="4 5">SL50</strain>
    </source>
</reference>
<evidence type="ECO:0000259" key="3">
    <source>
        <dbReference type="Pfam" id="PF10145"/>
    </source>
</evidence>
<dbReference type="RefSeq" id="WP_149267356.1">
    <property type="nucleotide sequence ID" value="NZ_VFJB01000009.1"/>
</dbReference>
<keyword evidence="2" id="KW-0812">Transmembrane</keyword>
<dbReference type="OrthoDB" id="9780715at2"/>
<dbReference type="Proteomes" id="UP000322876">
    <property type="component" value="Unassembled WGS sequence"/>
</dbReference>
<dbReference type="AlphaFoldDB" id="A0A5A8F2U5"/>
<feature type="transmembrane region" description="Helical" evidence="2">
    <location>
        <begin position="514"/>
        <end position="541"/>
    </location>
</feature>
<dbReference type="NCBIfam" id="TIGR01760">
    <property type="entry name" value="tape_meas_TP901"/>
    <property type="match status" value="1"/>
</dbReference>
<keyword evidence="2" id="KW-0472">Membrane</keyword>
<evidence type="ECO:0000313" key="4">
    <source>
        <dbReference type="EMBL" id="KAA0257215.1"/>
    </source>
</evidence>
<dbReference type="EMBL" id="VFJB01000009">
    <property type="protein sequence ID" value="KAA0257215.1"/>
    <property type="molecule type" value="Genomic_DNA"/>
</dbReference>
<comment type="caution">
    <text evidence="4">The sequence shown here is derived from an EMBL/GenBank/DDBJ whole genome shotgun (WGS) entry which is preliminary data.</text>
</comment>
<evidence type="ECO:0000313" key="5">
    <source>
        <dbReference type="Proteomes" id="UP000322876"/>
    </source>
</evidence>
<dbReference type="PANTHER" id="PTHR37813:SF1">
    <property type="entry name" value="FELS-2 PROPHAGE PROTEIN"/>
    <property type="match status" value="1"/>
</dbReference>
<feature type="transmembrane region" description="Helical" evidence="2">
    <location>
        <begin position="468"/>
        <end position="493"/>
    </location>
</feature>